<feature type="non-terminal residue" evidence="1">
    <location>
        <position position="124"/>
    </location>
</feature>
<name>A0A553QTM7_9TELE</name>
<keyword evidence="2" id="KW-1185">Reference proteome</keyword>
<comment type="caution">
    <text evidence="1">The sequence shown here is derived from an EMBL/GenBank/DDBJ whole genome shotgun (WGS) entry which is preliminary data.</text>
</comment>
<protein>
    <submittedName>
        <fullName evidence="1">Uncharacterized protein</fullName>
    </submittedName>
</protein>
<evidence type="ECO:0000313" key="2">
    <source>
        <dbReference type="Proteomes" id="UP000316079"/>
    </source>
</evidence>
<organism evidence="1 2">
    <name type="scientific">Danionella cerebrum</name>
    <dbReference type="NCBI Taxonomy" id="2873325"/>
    <lineage>
        <taxon>Eukaryota</taxon>
        <taxon>Metazoa</taxon>
        <taxon>Chordata</taxon>
        <taxon>Craniata</taxon>
        <taxon>Vertebrata</taxon>
        <taxon>Euteleostomi</taxon>
        <taxon>Actinopterygii</taxon>
        <taxon>Neopterygii</taxon>
        <taxon>Teleostei</taxon>
        <taxon>Ostariophysi</taxon>
        <taxon>Cypriniformes</taxon>
        <taxon>Danionidae</taxon>
        <taxon>Danioninae</taxon>
        <taxon>Danionella</taxon>
    </lineage>
</organism>
<proteinExistence type="predicted"/>
<dbReference type="AlphaFoldDB" id="A0A553QTM7"/>
<evidence type="ECO:0000313" key="1">
    <source>
        <dbReference type="EMBL" id="TRY93128.1"/>
    </source>
</evidence>
<sequence>MLDGERRSRIPCRGSDQEMFDHLHPDLLHKCSRSFSRVLGIIVMLEKPTKDICLIAPESRVPGVFIFFSMRFRRGSFVDDTHAAVHWKRSLQFSFYCFMRFSSTFSSEDVPVEMFTSVDGLDVS</sequence>
<reference evidence="1 2" key="1">
    <citation type="journal article" date="2019" name="Sci. Data">
        <title>Hybrid genome assembly and annotation of Danionella translucida.</title>
        <authorList>
            <person name="Kadobianskyi M."/>
            <person name="Schulze L."/>
            <person name="Schuelke M."/>
            <person name="Judkewitz B."/>
        </authorList>
    </citation>
    <scope>NUCLEOTIDE SEQUENCE [LARGE SCALE GENOMIC DNA]</scope>
    <source>
        <strain evidence="1 2">Bolton</strain>
    </source>
</reference>
<gene>
    <name evidence="1" type="ORF">DNTS_016474</name>
</gene>
<dbReference type="EMBL" id="SRMA01025565">
    <property type="protein sequence ID" value="TRY93128.1"/>
    <property type="molecule type" value="Genomic_DNA"/>
</dbReference>
<dbReference type="Proteomes" id="UP000316079">
    <property type="component" value="Unassembled WGS sequence"/>
</dbReference>
<accession>A0A553QTM7</accession>